<evidence type="ECO:0000313" key="2">
    <source>
        <dbReference type="EMBL" id="EKC38527.1"/>
    </source>
</evidence>
<evidence type="ECO:0000256" key="1">
    <source>
        <dbReference type="SAM" id="MobiDB-lite"/>
    </source>
</evidence>
<gene>
    <name evidence="2" type="ORF">CGI_10017083</name>
</gene>
<feature type="region of interest" description="Disordered" evidence="1">
    <location>
        <begin position="11"/>
        <end position="99"/>
    </location>
</feature>
<sequence>MLYSYLLLIEDELDDNSEKPTTRSVSNQSKTAPITGNRPGNGPGENKKDKGPVSKKTSKQDEPESDTEISKIPIDSNFAGVSKRHSPHNGTQKKNSEMQLDLNSLSIRGEEEPKTSTSVPEMAAMPSNFANRRTMRSLNAEQEQEVVDAHNAARLRASGSNMMKMIVCIMTPLS</sequence>
<feature type="compositionally biased region" description="Polar residues" evidence="1">
    <location>
        <begin position="88"/>
        <end position="99"/>
    </location>
</feature>
<dbReference type="EMBL" id="JH817779">
    <property type="protein sequence ID" value="EKC38527.1"/>
    <property type="molecule type" value="Genomic_DNA"/>
</dbReference>
<organism evidence="2">
    <name type="scientific">Magallana gigas</name>
    <name type="common">Pacific oyster</name>
    <name type="synonym">Crassostrea gigas</name>
    <dbReference type="NCBI Taxonomy" id="29159"/>
    <lineage>
        <taxon>Eukaryota</taxon>
        <taxon>Metazoa</taxon>
        <taxon>Spiralia</taxon>
        <taxon>Lophotrochozoa</taxon>
        <taxon>Mollusca</taxon>
        <taxon>Bivalvia</taxon>
        <taxon>Autobranchia</taxon>
        <taxon>Pteriomorphia</taxon>
        <taxon>Ostreida</taxon>
        <taxon>Ostreoidea</taxon>
        <taxon>Ostreidae</taxon>
        <taxon>Magallana</taxon>
    </lineage>
</organism>
<dbReference type="InParanoid" id="K1QNS8"/>
<dbReference type="HOGENOM" id="CLU_1541614_0_0_1"/>
<proteinExistence type="predicted"/>
<feature type="compositionally biased region" description="Basic and acidic residues" evidence="1">
    <location>
        <begin position="45"/>
        <end position="62"/>
    </location>
</feature>
<accession>K1QNS8</accession>
<protein>
    <submittedName>
        <fullName evidence="2">Uncharacterized protein</fullName>
    </submittedName>
</protein>
<feature type="compositionally biased region" description="Polar residues" evidence="1">
    <location>
        <begin position="22"/>
        <end position="34"/>
    </location>
</feature>
<name>K1QNS8_MAGGI</name>
<dbReference type="AlphaFoldDB" id="K1QNS8"/>
<reference evidence="2" key="1">
    <citation type="journal article" date="2012" name="Nature">
        <title>The oyster genome reveals stress adaptation and complexity of shell formation.</title>
        <authorList>
            <person name="Zhang G."/>
            <person name="Fang X."/>
            <person name="Guo X."/>
            <person name="Li L."/>
            <person name="Luo R."/>
            <person name="Xu F."/>
            <person name="Yang P."/>
            <person name="Zhang L."/>
            <person name="Wang X."/>
            <person name="Qi H."/>
            <person name="Xiong Z."/>
            <person name="Que H."/>
            <person name="Xie Y."/>
            <person name="Holland P.W."/>
            <person name="Paps J."/>
            <person name="Zhu Y."/>
            <person name="Wu F."/>
            <person name="Chen Y."/>
            <person name="Wang J."/>
            <person name="Peng C."/>
            <person name="Meng J."/>
            <person name="Yang L."/>
            <person name="Liu J."/>
            <person name="Wen B."/>
            <person name="Zhang N."/>
            <person name="Huang Z."/>
            <person name="Zhu Q."/>
            <person name="Feng Y."/>
            <person name="Mount A."/>
            <person name="Hedgecock D."/>
            <person name="Xu Z."/>
            <person name="Liu Y."/>
            <person name="Domazet-Loso T."/>
            <person name="Du Y."/>
            <person name="Sun X."/>
            <person name="Zhang S."/>
            <person name="Liu B."/>
            <person name="Cheng P."/>
            <person name="Jiang X."/>
            <person name="Li J."/>
            <person name="Fan D."/>
            <person name="Wang W."/>
            <person name="Fu W."/>
            <person name="Wang T."/>
            <person name="Wang B."/>
            <person name="Zhang J."/>
            <person name="Peng Z."/>
            <person name="Li Y."/>
            <person name="Li N."/>
            <person name="Wang J."/>
            <person name="Chen M."/>
            <person name="He Y."/>
            <person name="Tan F."/>
            <person name="Song X."/>
            <person name="Zheng Q."/>
            <person name="Huang R."/>
            <person name="Yang H."/>
            <person name="Du X."/>
            <person name="Chen L."/>
            <person name="Yang M."/>
            <person name="Gaffney P.M."/>
            <person name="Wang S."/>
            <person name="Luo L."/>
            <person name="She Z."/>
            <person name="Ming Y."/>
            <person name="Huang W."/>
            <person name="Zhang S."/>
            <person name="Huang B."/>
            <person name="Zhang Y."/>
            <person name="Qu T."/>
            <person name="Ni P."/>
            <person name="Miao G."/>
            <person name="Wang J."/>
            <person name="Wang Q."/>
            <person name="Steinberg C.E."/>
            <person name="Wang H."/>
            <person name="Li N."/>
            <person name="Qian L."/>
            <person name="Zhang G."/>
            <person name="Li Y."/>
            <person name="Yang H."/>
            <person name="Liu X."/>
            <person name="Wang J."/>
            <person name="Yin Y."/>
            <person name="Wang J."/>
        </authorList>
    </citation>
    <scope>NUCLEOTIDE SEQUENCE [LARGE SCALE GENOMIC DNA]</scope>
    <source>
        <strain evidence="2">05x7-T-G4-1.051#20</strain>
    </source>
</reference>